<dbReference type="InterPro" id="IPR031248">
    <property type="entry name" value="RNF213"/>
</dbReference>
<name>A0AAN0JWZ8_AMPQE</name>
<dbReference type="GeneID" id="109590242"/>
<evidence type="ECO:0000313" key="1">
    <source>
        <dbReference type="EnsemblMetazoa" id="XP_019861724.1"/>
    </source>
</evidence>
<dbReference type="InterPro" id="IPR027417">
    <property type="entry name" value="P-loop_NTPase"/>
</dbReference>
<reference evidence="2" key="1">
    <citation type="journal article" date="2010" name="Nature">
        <title>The Amphimedon queenslandica genome and the evolution of animal complexity.</title>
        <authorList>
            <person name="Srivastava M."/>
            <person name="Simakov O."/>
            <person name="Chapman J."/>
            <person name="Fahey B."/>
            <person name="Gauthier M.E."/>
            <person name="Mitros T."/>
            <person name="Richards G.S."/>
            <person name="Conaco C."/>
            <person name="Dacre M."/>
            <person name="Hellsten U."/>
            <person name="Larroux C."/>
            <person name="Putnam N.H."/>
            <person name="Stanke M."/>
            <person name="Adamska M."/>
            <person name="Darling A."/>
            <person name="Degnan S.M."/>
            <person name="Oakley T.H."/>
            <person name="Plachetzki D.C."/>
            <person name="Zhai Y."/>
            <person name="Adamski M."/>
            <person name="Calcino A."/>
            <person name="Cummins S.F."/>
            <person name="Goodstein D.M."/>
            <person name="Harris C."/>
            <person name="Jackson D.J."/>
            <person name="Leys S.P."/>
            <person name="Shu S."/>
            <person name="Woodcroft B.J."/>
            <person name="Vervoort M."/>
            <person name="Kosik K.S."/>
            <person name="Manning G."/>
            <person name="Degnan B.M."/>
            <person name="Rokhsar D.S."/>
        </authorList>
    </citation>
    <scope>NUCLEOTIDE SEQUENCE [LARGE SCALE GENOMIC DNA]</scope>
</reference>
<sequence>MSIEENIARNAALRENLFMMFVCIQLRIPLFLVGKPGSSKSLAKTIIQNSMRGQNSKNKTLKQFNHVHLHSYQCSELSTAGSIKDVFYSAVKYQEKRRKNDSSFVSVVVLDEVGLAEASPYLPLKSLHPLLEDGTEGTGSTDTRIKREDRVAFVGISNWALDPAKMNRGILVRRSEPSINDLIDSAKGICSDKAAQSRLAHYFENLARAYHEIFKNQPTEFFGLRDYYSLIKMLHWMTESTGTILTVPQLRHAIKRNFSGLTATKDFDPYKCFLNKLPELNDSIPPASNLIKRLHNNAVVLLKCEKSKSFLATACNATLAFTEERNIPSHFVIHCESQPGKKKLFMFQSLYFPECFIAEYRGKLSLKKGRCYFSVKEVKSHGIQLISMTSSKPVEIDDEANFFPVHPENSPANPDCSPRGLIRESLINRDTSKHGESRYLLFLTDNYSSLQILKHYIMSSYSKSSASQYEPFVLFGSSFPKDRDFAQVCRNISEIRLCMETGRMIILLNLENLYESLYDLLNQYYIKSGRHRYVDLGLRTHRMKCSVHEDFKAHLEAFETEYEFLASVDGAIDKGKIKPFYQIYECEFGQDNGNLISCCRCRLVDKIKELTKGKSLTLFVLIVHLPRKCYNTDFVSFQEYPWICYHVDELIPSEESKALLRQIVCQSNHFSHLFLAEGTDPTADELFNTVNDPNQYLQLFPLDDAEPVNFCSRIHTYITDAVSQLDQSEKIQSSQKIKKLESLISKNAQRSQIFYSVTIALMKRVLEEMDDSQWWFFEEAINIQHLQEGGSFSNVLIRRYDKTLKPLFIQIIRFIDRHSNLQLLMPDCLDENDKPLSKLWLEIYSSWELCQSTLFKIVASQKHEKMDQKVFQCAFPFSWIIYEYINKKIDDDNEGLYLVIYM</sequence>
<dbReference type="SUPFAM" id="SSF52540">
    <property type="entry name" value="P-loop containing nucleoside triphosphate hydrolases"/>
    <property type="match status" value="1"/>
</dbReference>
<organism evidence="1 2">
    <name type="scientific">Amphimedon queenslandica</name>
    <name type="common">Sponge</name>
    <dbReference type="NCBI Taxonomy" id="400682"/>
    <lineage>
        <taxon>Eukaryota</taxon>
        <taxon>Metazoa</taxon>
        <taxon>Porifera</taxon>
        <taxon>Demospongiae</taxon>
        <taxon>Heteroscleromorpha</taxon>
        <taxon>Haplosclerida</taxon>
        <taxon>Niphatidae</taxon>
        <taxon>Amphimedon</taxon>
    </lineage>
</organism>
<dbReference type="EnsemblMetazoa" id="XM_020006165.1">
    <property type="protein sequence ID" value="XP_019861724.1"/>
    <property type="gene ID" value="LOC109590242"/>
</dbReference>
<accession>A0AAN0JWZ8</accession>
<dbReference type="GO" id="GO:0016887">
    <property type="term" value="F:ATP hydrolysis activity"/>
    <property type="evidence" value="ECO:0007669"/>
    <property type="project" value="InterPro"/>
</dbReference>
<dbReference type="PANTHER" id="PTHR22605">
    <property type="entry name" value="RZ-TYPE DOMAIN-CONTAINING PROTEIN"/>
    <property type="match status" value="1"/>
</dbReference>
<dbReference type="AlphaFoldDB" id="A0AAN0JWZ8"/>
<protein>
    <recommendedName>
        <fullName evidence="3">ATPase dynein-related AAA domain-containing protein</fullName>
    </recommendedName>
</protein>
<dbReference type="GO" id="GO:0004842">
    <property type="term" value="F:ubiquitin-protein transferase activity"/>
    <property type="evidence" value="ECO:0007669"/>
    <property type="project" value="InterPro"/>
</dbReference>
<evidence type="ECO:0000313" key="2">
    <source>
        <dbReference type="Proteomes" id="UP000007879"/>
    </source>
</evidence>
<keyword evidence="2" id="KW-1185">Reference proteome</keyword>
<dbReference type="Proteomes" id="UP000007879">
    <property type="component" value="Unassembled WGS sequence"/>
</dbReference>
<dbReference type="Gene3D" id="3.40.50.300">
    <property type="entry name" value="P-loop containing nucleotide triphosphate hydrolases"/>
    <property type="match status" value="1"/>
</dbReference>
<dbReference type="KEGG" id="aqu:109590242"/>
<dbReference type="PANTHER" id="PTHR22605:SF16">
    <property type="entry name" value="E3 UBIQUITIN-PROTEIN LIGASE RNF213"/>
    <property type="match status" value="1"/>
</dbReference>
<proteinExistence type="predicted"/>
<dbReference type="RefSeq" id="XP_019861724.1">
    <property type="nucleotide sequence ID" value="XM_020006165.1"/>
</dbReference>
<evidence type="ECO:0008006" key="3">
    <source>
        <dbReference type="Google" id="ProtNLM"/>
    </source>
</evidence>
<reference evidence="1" key="2">
    <citation type="submission" date="2024-06" db="UniProtKB">
        <authorList>
            <consortium name="EnsemblMetazoa"/>
        </authorList>
    </citation>
    <scope>IDENTIFICATION</scope>
</reference>